<evidence type="ECO:0000313" key="2">
    <source>
        <dbReference type="Proteomes" id="UP000019149"/>
    </source>
</evidence>
<reference evidence="1 2" key="1">
    <citation type="journal article" date="2013" name="Nat. Genet.">
        <title>The genome of the hydatid tapeworm Echinococcus granulosus.</title>
        <authorList>
            <person name="Zheng H."/>
            <person name="Zhang W."/>
            <person name="Zhang L."/>
            <person name="Zhang Z."/>
            <person name="Li J."/>
            <person name="Lu G."/>
            <person name="Zhu Y."/>
            <person name="Wang Y."/>
            <person name="Huang Y."/>
            <person name="Liu J."/>
            <person name="Kang H."/>
            <person name="Chen J."/>
            <person name="Wang L."/>
            <person name="Chen A."/>
            <person name="Yu S."/>
            <person name="Gao Z."/>
            <person name="Jin L."/>
            <person name="Gu W."/>
            <person name="Wang Z."/>
            <person name="Zhao L."/>
            <person name="Shi B."/>
            <person name="Wen H."/>
            <person name="Lin R."/>
            <person name="Jones M.K."/>
            <person name="Brejova B."/>
            <person name="Vinar T."/>
            <person name="Zhao G."/>
            <person name="McManus D.P."/>
            <person name="Chen Z."/>
            <person name="Zhou Y."/>
            <person name="Wang S."/>
        </authorList>
    </citation>
    <scope>NUCLEOTIDE SEQUENCE [LARGE SCALE GENOMIC DNA]</scope>
</reference>
<proteinExistence type="predicted"/>
<sequence length="60" mass="6316">MDGLAGAAALPISLGLCHSRALGIYYNVDKDHRDSGGVIALKMPDFHIAAYTTLQGMQVA</sequence>
<dbReference type="GeneID" id="36346174"/>
<dbReference type="EMBL" id="APAU02000222">
    <property type="protein sequence ID" value="EUB54677.1"/>
    <property type="molecule type" value="Genomic_DNA"/>
</dbReference>
<dbReference type="Proteomes" id="UP000019149">
    <property type="component" value="Unassembled WGS sequence"/>
</dbReference>
<keyword evidence="2" id="KW-1185">Reference proteome</keyword>
<protein>
    <submittedName>
        <fullName evidence="1">Uncharacterized protein</fullName>
    </submittedName>
</protein>
<organism evidence="1 2">
    <name type="scientific">Echinococcus granulosus</name>
    <name type="common">Hydatid tapeworm</name>
    <dbReference type="NCBI Taxonomy" id="6210"/>
    <lineage>
        <taxon>Eukaryota</taxon>
        <taxon>Metazoa</taxon>
        <taxon>Spiralia</taxon>
        <taxon>Lophotrochozoa</taxon>
        <taxon>Platyhelminthes</taxon>
        <taxon>Cestoda</taxon>
        <taxon>Eucestoda</taxon>
        <taxon>Cyclophyllidea</taxon>
        <taxon>Taeniidae</taxon>
        <taxon>Echinococcus</taxon>
        <taxon>Echinococcus granulosus group</taxon>
    </lineage>
</organism>
<dbReference type="AlphaFoldDB" id="W6U8C6"/>
<dbReference type="KEGG" id="egl:EGR_10459"/>
<dbReference type="RefSeq" id="XP_024345873.1">
    <property type="nucleotide sequence ID" value="XM_024499708.1"/>
</dbReference>
<comment type="caution">
    <text evidence="1">The sequence shown here is derived from an EMBL/GenBank/DDBJ whole genome shotgun (WGS) entry which is preliminary data.</text>
</comment>
<dbReference type="CTD" id="36346174"/>
<gene>
    <name evidence="1" type="ORF">EGR_10459</name>
</gene>
<name>W6U8C6_ECHGR</name>
<evidence type="ECO:0000313" key="1">
    <source>
        <dbReference type="EMBL" id="EUB54677.1"/>
    </source>
</evidence>
<accession>W6U8C6</accession>